<keyword evidence="7" id="KW-0249">Electron transport</keyword>
<dbReference type="RefSeq" id="WP_210308392.1">
    <property type="nucleotide sequence ID" value="NZ_JACHOO010000002.1"/>
</dbReference>
<evidence type="ECO:0000256" key="2">
    <source>
        <dbReference type="ARBA" id="ARBA00022448"/>
    </source>
</evidence>
<evidence type="ECO:0000256" key="5">
    <source>
        <dbReference type="ARBA" id="ARBA00023004"/>
    </source>
</evidence>
<feature type="domain" description="Ferric oxidoreductase" evidence="8">
    <location>
        <begin position="64"/>
        <end position="176"/>
    </location>
</feature>
<dbReference type="GO" id="GO:0005886">
    <property type="term" value="C:plasma membrane"/>
    <property type="evidence" value="ECO:0007669"/>
    <property type="project" value="UniProtKB-SubCell"/>
</dbReference>
<feature type="transmembrane region" description="Helical" evidence="7">
    <location>
        <begin position="219"/>
        <end position="243"/>
    </location>
</feature>
<keyword evidence="7" id="KW-0349">Heme</keyword>
<dbReference type="GO" id="GO:0010181">
    <property type="term" value="F:FMN binding"/>
    <property type="evidence" value="ECO:0007669"/>
    <property type="project" value="UniProtKB-UniRule"/>
</dbReference>
<comment type="subunit">
    <text evidence="7">Heterodimer of a catalytic subunit (MsrP) and a heme-binding subunit (MsrQ).</text>
</comment>
<comment type="cofactor">
    <cofactor evidence="7">
        <name>FMN</name>
        <dbReference type="ChEBI" id="CHEBI:58210"/>
    </cofactor>
    <text evidence="7">Binds 1 FMN per subunit.</text>
</comment>
<dbReference type="GO" id="GO:0020037">
    <property type="term" value="F:heme binding"/>
    <property type="evidence" value="ECO:0007669"/>
    <property type="project" value="UniProtKB-UniRule"/>
</dbReference>
<keyword evidence="4 7" id="KW-1133">Transmembrane helix</keyword>
<dbReference type="GO" id="GO:0046872">
    <property type="term" value="F:metal ion binding"/>
    <property type="evidence" value="ECO:0007669"/>
    <property type="project" value="UniProtKB-KW"/>
</dbReference>
<evidence type="ECO:0000313" key="10">
    <source>
        <dbReference type="Proteomes" id="UP000523821"/>
    </source>
</evidence>
<feature type="transmembrane region" description="Helical" evidence="7">
    <location>
        <begin position="168"/>
        <end position="186"/>
    </location>
</feature>
<evidence type="ECO:0000256" key="4">
    <source>
        <dbReference type="ARBA" id="ARBA00022989"/>
    </source>
</evidence>
<dbReference type="GO" id="GO:0009055">
    <property type="term" value="F:electron transfer activity"/>
    <property type="evidence" value="ECO:0007669"/>
    <property type="project" value="UniProtKB-UniRule"/>
</dbReference>
<gene>
    <name evidence="7" type="primary">msrQ</name>
    <name evidence="9" type="ORF">GGQ63_001128</name>
</gene>
<sequence>MTGTIRLAKAPWLSKAPWLDRRGRFSSLKAIVFALLLLPAAILLWRTFAGTLGPRPITEVLHQLGLWAVRLIVIGLAVTPLRAVWRWPELIFVRRQIGLAAFFYALAHFVFYIVDLGFDLSKVASEIVLRYYLAIGFVALLLLVPLAVTSSDAMIRRLGPRWRSLHRLVYPVALLGIVHFFMQTKAGATEPLVLAGIALWLAVWRIVDGTAGARVSGALWFLVASGTLAVAATGLGEAAYYALVLRAPFDRVLGANLLWAAGWRPAWIVLALAVALVAVAGVRRRIKSRARGPGRQRDGGRPIRAAG</sequence>
<dbReference type="AlphaFoldDB" id="A0A7W9CV41"/>
<comment type="similarity">
    <text evidence="7">Belongs to the MsrQ family.</text>
</comment>
<evidence type="ECO:0000313" key="9">
    <source>
        <dbReference type="EMBL" id="MBB5752076.1"/>
    </source>
</evidence>
<feature type="transmembrane region" description="Helical" evidence="7">
    <location>
        <begin position="97"/>
        <end position="114"/>
    </location>
</feature>
<reference evidence="9 10" key="1">
    <citation type="submission" date="2020-08" db="EMBL/GenBank/DDBJ databases">
        <title>Genomic Encyclopedia of Type Strains, Phase IV (KMG-IV): sequencing the most valuable type-strain genomes for metagenomic binning, comparative biology and taxonomic classification.</title>
        <authorList>
            <person name="Goeker M."/>
        </authorList>
    </citation>
    <scope>NUCLEOTIDE SEQUENCE [LARGE SCALE GENOMIC DNA]</scope>
    <source>
        <strain evidence="9 10">DSM 16268</strain>
    </source>
</reference>
<evidence type="ECO:0000256" key="3">
    <source>
        <dbReference type="ARBA" id="ARBA00022692"/>
    </source>
</evidence>
<keyword evidence="3 7" id="KW-0812">Transmembrane</keyword>
<feature type="transmembrane region" description="Helical" evidence="7">
    <location>
        <begin position="192"/>
        <end position="207"/>
    </location>
</feature>
<comment type="function">
    <text evidence="7">Part of the MsrPQ system that repairs oxidized periplasmic proteins containing methionine sulfoxide residues (Met-O), using respiratory chain electrons. Thus protects these proteins from oxidative-stress damage caused by reactive species of oxygen and chlorine generated by the host defense mechanisms. MsrPQ is essential for the maintenance of envelope integrity under bleach stress, rescuing a wide series of structurally unrelated periplasmic proteins from methionine oxidation. MsrQ provides electrons for reduction to the reductase catalytic subunit MsrP, using the quinone pool of the respiratory chain.</text>
</comment>
<evidence type="ECO:0000259" key="8">
    <source>
        <dbReference type="Pfam" id="PF01794"/>
    </source>
</evidence>
<keyword evidence="5 7" id="KW-0408">Iron</keyword>
<name>A0A7W9CV41_9HYPH</name>
<evidence type="ECO:0000256" key="1">
    <source>
        <dbReference type="ARBA" id="ARBA00004141"/>
    </source>
</evidence>
<dbReference type="Pfam" id="PF01794">
    <property type="entry name" value="Ferric_reduct"/>
    <property type="match status" value="1"/>
</dbReference>
<evidence type="ECO:0000256" key="7">
    <source>
        <dbReference type="HAMAP-Rule" id="MF_01207"/>
    </source>
</evidence>
<keyword evidence="7" id="KW-0285">Flavoprotein</keyword>
<organism evidence="9 10">
    <name type="scientific">Prosthecomicrobium pneumaticum</name>
    <dbReference type="NCBI Taxonomy" id="81895"/>
    <lineage>
        <taxon>Bacteria</taxon>
        <taxon>Pseudomonadati</taxon>
        <taxon>Pseudomonadota</taxon>
        <taxon>Alphaproteobacteria</taxon>
        <taxon>Hyphomicrobiales</taxon>
        <taxon>Kaistiaceae</taxon>
        <taxon>Prosthecomicrobium</taxon>
    </lineage>
</organism>
<keyword evidence="2 7" id="KW-0813">Transport</keyword>
<dbReference type="InterPro" id="IPR013130">
    <property type="entry name" value="Fe3_Rdtase_TM_dom"/>
</dbReference>
<dbReference type="Proteomes" id="UP000523821">
    <property type="component" value="Unassembled WGS sequence"/>
</dbReference>
<accession>A0A7W9CV41</accession>
<dbReference type="InterPro" id="IPR022837">
    <property type="entry name" value="MsrQ-like"/>
</dbReference>
<feature type="transmembrane region" description="Helical" evidence="7">
    <location>
        <begin position="263"/>
        <end position="282"/>
    </location>
</feature>
<keyword evidence="10" id="KW-1185">Reference proteome</keyword>
<keyword evidence="7" id="KW-1003">Cell membrane</keyword>
<dbReference type="GO" id="GO:0030091">
    <property type="term" value="P:protein repair"/>
    <property type="evidence" value="ECO:0007669"/>
    <property type="project" value="UniProtKB-UniRule"/>
</dbReference>
<dbReference type="HAMAP" id="MF_01207">
    <property type="entry name" value="MsrQ"/>
    <property type="match status" value="1"/>
</dbReference>
<keyword evidence="7" id="KW-0479">Metal-binding</keyword>
<comment type="caution">
    <text evidence="9">The sequence shown here is derived from an EMBL/GenBank/DDBJ whole genome shotgun (WGS) entry which is preliminary data.</text>
</comment>
<protein>
    <recommendedName>
        <fullName evidence="7">Protein-methionine-sulfoxide reductase heme-binding subunit MsrQ</fullName>
    </recommendedName>
    <alternativeName>
        <fullName evidence="7">Flavocytochrome MsrQ</fullName>
    </alternativeName>
</protein>
<keyword evidence="7" id="KW-0288">FMN</keyword>
<evidence type="ECO:0000256" key="6">
    <source>
        <dbReference type="ARBA" id="ARBA00023136"/>
    </source>
</evidence>
<keyword evidence="6 7" id="KW-0472">Membrane</keyword>
<dbReference type="PANTHER" id="PTHR36964:SF1">
    <property type="entry name" value="PROTEIN-METHIONINE-SULFOXIDE REDUCTASE HEME-BINDING SUBUNIT MSRQ"/>
    <property type="match status" value="1"/>
</dbReference>
<dbReference type="PANTHER" id="PTHR36964">
    <property type="entry name" value="PROTEIN-METHIONINE-SULFOXIDE REDUCTASE HEME-BINDING SUBUNIT MSRQ"/>
    <property type="match status" value="1"/>
</dbReference>
<dbReference type="EMBL" id="JACHOO010000002">
    <property type="protein sequence ID" value="MBB5752076.1"/>
    <property type="molecule type" value="Genomic_DNA"/>
</dbReference>
<comment type="subcellular location">
    <subcellularLocation>
        <location evidence="7">Cell membrane</location>
        <topology evidence="7">Multi-pass membrane protein</topology>
    </subcellularLocation>
    <subcellularLocation>
        <location evidence="1">Membrane</location>
        <topology evidence="1">Multi-pass membrane protein</topology>
    </subcellularLocation>
</comment>
<comment type="cofactor">
    <cofactor evidence="7">
        <name>heme b</name>
        <dbReference type="ChEBI" id="CHEBI:60344"/>
    </cofactor>
    <text evidence="7">Binds 1 heme b (iron(II)-protoporphyrin IX) group per subunit.</text>
</comment>
<dbReference type="GO" id="GO:0016679">
    <property type="term" value="F:oxidoreductase activity, acting on diphenols and related substances as donors"/>
    <property type="evidence" value="ECO:0007669"/>
    <property type="project" value="TreeGrafter"/>
</dbReference>
<feature type="transmembrane region" description="Helical" evidence="7">
    <location>
        <begin position="129"/>
        <end position="148"/>
    </location>
</feature>
<proteinExistence type="inferred from homology"/>
<comment type="caution">
    <text evidence="7">Lacks conserved residue(s) required for the propagation of feature annotation.</text>
</comment>
<feature type="transmembrane region" description="Helical" evidence="7">
    <location>
        <begin position="65"/>
        <end position="85"/>
    </location>
</feature>